<dbReference type="EMBL" id="JAMXFA010000008">
    <property type="protein sequence ID" value="MCT7977574.1"/>
    <property type="molecule type" value="Genomic_DNA"/>
</dbReference>
<dbReference type="Proteomes" id="UP001525961">
    <property type="component" value="Unassembled WGS sequence"/>
</dbReference>
<dbReference type="RefSeq" id="WP_261235035.1">
    <property type="nucleotide sequence ID" value="NZ_JAMXFA010000008.1"/>
</dbReference>
<evidence type="ECO:0000313" key="2">
    <source>
        <dbReference type="Proteomes" id="UP001525961"/>
    </source>
</evidence>
<name>A0ABT2N4E9_9CYAN</name>
<reference evidence="1 2" key="1">
    <citation type="journal article" date="2022" name="Front. Microbiol.">
        <title>High genomic differentiation and limited gene flow indicate recent cryptic speciation within the genus Laspinema (cyanobacteria).</title>
        <authorList>
            <person name="Stanojkovic A."/>
            <person name="Skoupy S."/>
            <person name="Skaloud P."/>
            <person name="Dvorak P."/>
        </authorList>
    </citation>
    <scope>NUCLEOTIDE SEQUENCE [LARGE SCALE GENOMIC DNA]</scope>
    <source>
        <strain evidence="1 2">D3b</strain>
    </source>
</reference>
<gene>
    <name evidence="1" type="ORF">NG792_07650</name>
</gene>
<accession>A0ABT2N4E9</accession>
<proteinExistence type="predicted"/>
<comment type="caution">
    <text evidence="1">The sequence shown here is derived from an EMBL/GenBank/DDBJ whole genome shotgun (WGS) entry which is preliminary data.</text>
</comment>
<organism evidence="1 2">
    <name type="scientific">Laspinema olomoucense D3b</name>
    <dbReference type="NCBI Taxonomy" id="2953688"/>
    <lineage>
        <taxon>Bacteria</taxon>
        <taxon>Bacillati</taxon>
        <taxon>Cyanobacteriota</taxon>
        <taxon>Cyanophyceae</taxon>
        <taxon>Oscillatoriophycideae</taxon>
        <taxon>Oscillatoriales</taxon>
        <taxon>Laspinemataceae</taxon>
        <taxon>Laspinema</taxon>
        <taxon>Laspinema olomoucense</taxon>
    </lineage>
</organism>
<evidence type="ECO:0000313" key="1">
    <source>
        <dbReference type="EMBL" id="MCT7977574.1"/>
    </source>
</evidence>
<protein>
    <submittedName>
        <fullName evidence="1">Uncharacterized protein</fullName>
    </submittedName>
</protein>
<keyword evidence="2" id="KW-1185">Reference proteome</keyword>
<sequence>MTKSCLDCQHCHQWHQNQTLWEPGDEGWECNHSKVVSSNDYDPLENLEDPEELASQCEFYEPIDYQALHEFEEYHDNRTTEAIKDYLEALKIHEATLD</sequence>